<dbReference type="InterPro" id="IPR001810">
    <property type="entry name" value="F-box_dom"/>
</dbReference>
<dbReference type="Proteomes" id="UP000815677">
    <property type="component" value="Unassembled WGS sequence"/>
</dbReference>
<accession>A0ABQ0LAF4</accession>
<proteinExistence type="predicted"/>
<dbReference type="Gene3D" id="1.20.1280.50">
    <property type="match status" value="1"/>
</dbReference>
<evidence type="ECO:0000313" key="4">
    <source>
        <dbReference type="Proteomes" id="UP000815677"/>
    </source>
</evidence>
<organism evidence="3 4">
    <name type="scientific">Mycena chlorophos</name>
    <name type="common">Agaric fungus</name>
    <name type="synonym">Agaricus chlorophos</name>
    <dbReference type="NCBI Taxonomy" id="658473"/>
    <lineage>
        <taxon>Eukaryota</taxon>
        <taxon>Fungi</taxon>
        <taxon>Dikarya</taxon>
        <taxon>Basidiomycota</taxon>
        <taxon>Agaricomycotina</taxon>
        <taxon>Agaricomycetes</taxon>
        <taxon>Agaricomycetidae</taxon>
        <taxon>Agaricales</taxon>
        <taxon>Marasmiineae</taxon>
        <taxon>Mycenaceae</taxon>
        <taxon>Mycena</taxon>
    </lineage>
</organism>
<dbReference type="EMBL" id="DF844246">
    <property type="protein sequence ID" value="GAT48061.1"/>
    <property type="molecule type" value="Genomic_DNA"/>
</dbReference>
<dbReference type="InterPro" id="IPR036047">
    <property type="entry name" value="F-box-like_dom_sf"/>
</dbReference>
<dbReference type="PROSITE" id="PS50181">
    <property type="entry name" value="FBOX"/>
    <property type="match status" value="1"/>
</dbReference>
<evidence type="ECO:0000313" key="3">
    <source>
        <dbReference type="EMBL" id="GAT48061.1"/>
    </source>
</evidence>
<reference evidence="3" key="1">
    <citation type="submission" date="2014-09" db="EMBL/GenBank/DDBJ databases">
        <title>Genome sequence of the luminous mushroom Mycena chlorophos for searching fungal bioluminescence genes.</title>
        <authorList>
            <person name="Tanaka Y."/>
            <person name="Kasuga D."/>
            <person name="Oba Y."/>
            <person name="Hase S."/>
            <person name="Sato K."/>
            <person name="Oba Y."/>
            <person name="Sakakibara Y."/>
        </authorList>
    </citation>
    <scope>NUCLEOTIDE SEQUENCE</scope>
</reference>
<feature type="domain" description="F-box" evidence="2">
    <location>
        <begin position="121"/>
        <end position="173"/>
    </location>
</feature>
<dbReference type="SUPFAM" id="SSF81383">
    <property type="entry name" value="F-box domain"/>
    <property type="match status" value="1"/>
</dbReference>
<protein>
    <recommendedName>
        <fullName evidence="2">F-box domain-containing protein</fullName>
    </recommendedName>
</protein>
<feature type="chain" id="PRO_5046927304" description="F-box domain-containing protein" evidence="1">
    <location>
        <begin position="26"/>
        <end position="356"/>
    </location>
</feature>
<name>A0ABQ0LAF4_MYCCL</name>
<feature type="signal peptide" evidence="1">
    <location>
        <begin position="1"/>
        <end position="25"/>
    </location>
</feature>
<gene>
    <name evidence="3" type="ORF">MCHLO_05497</name>
</gene>
<keyword evidence="1" id="KW-0732">Signal</keyword>
<evidence type="ECO:0000256" key="1">
    <source>
        <dbReference type="SAM" id="SignalP"/>
    </source>
</evidence>
<dbReference type="Pfam" id="PF00646">
    <property type="entry name" value="F-box"/>
    <property type="match status" value="1"/>
</dbReference>
<sequence length="356" mass="40693">MPFPDLLRTTICCLVGCAALWTTETKRRRADGKGDTDPTPPATAVRFLKFADSKPHIKLRWVYGPQSGSVMTPEPTHRLPYTPIGGPGGFTMSNNNTRATWLQLRKNKLHTVPESLANGGKDFLSSLHVDLLFQLLAYLHPVELMQLSRTCKQLRTVIFPSDDKAADDIWRRSFQVEVAANLPRHPSMTAWHGASTWWAQMLFGVPKCQRCGAVQASGPFVAIYDRPWVLRCPVSCELDHEEELSNAEQELTATFYVWDDENAEYLGLRDRNTAWSRRWHENRDRLFGAVQERLSDAGYDSNALECEIFWEQWEVRGIEINHPGKGRMTDKLWDQVSPELRALAERIRVNELWTEG</sequence>
<evidence type="ECO:0000259" key="2">
    <source>
        <dbReference type="PROSITE" id="PS50181"/>
    </source>
</evidence>
<keyword evidence="4" id="KW-1185">Reference proteome</keyword>